<evidence type="ECO:0000259" key="1">
    <source>
        <dbReference type="PROSITE" id="PS50164"/>
    </source>
</evidence>
<dbReference type="AlphaFoldDB" id="A0A1F6XBR4"/>
<dbReference type="InterPro" id="IPR000305">
    <property type="entry name" value="GIY-YIG_endonuc"/>
</dbReference>
<dbReference type="EMBL" id="MFVH01000028">
    <property type="protein sequence ID" value="OGI91495.1"/>
    <property type="molecule type" value="Genomic_DNA"/>
</dbReference>
<dbReference type="PROSITE" id="PS50164">
    <property type="entry name" value="GIY_YIG"/>
    <property type="match status" value="1"/>
</dbReference>
<evidence type="ECO:0000313" key="3">
    <source>
        <dbReference type="Proteomes" id="UP000179381"/>
    </source>
</evidence>
<name>A0A1F6XBR4_9BACT</name>
<dbReference type="Gene3D" id="3.40.1440.10">
    <property type="entry name" value="GIY-YIG endonuclease"/>
    <property type="match status" value="1"/>
</dbReference>
<proteinExistence type="predicted"/>
<gene>
    <name evidence="2" type="ORF">A2933_02020</name>
</gene>
<accession>A0A1F6XBR4</accession>
<comment type="caution">
    <text evidence="2">The sequence shown here is derived from an EMBL/GenBank/DDBJ whole genome shotgun (WGS) entry which is preliminary data.</text>
</comment>
<organism evidence="2 3">
    <name type="scientific">Candidatus Nomurabacteria bacterium RIFCSPLOWO2_01_FULL_46_18</name>
    <dbReference type="NCBI Taxonomy" id="1801783"/>
    <lineage>
        <taxon>Bacteria</taxon>
        <taxon>Candidatus Nomuraibacteriota</taxon>
    </lineage>
</organism>
<dbReference type="SUPFAM" id="SSF82771">
    <property type="entry name" value="GIY-YIG endonuclease"/>
    <property type="match status" value="1"/>
</dbReference>
<dbReference type="Pfam" id="PF01541">
    <property type="entry name" value="GIY-YIG"/>
    <property type="match status" value="1"/>
</dbReference>
<dbReference type="Proteomes" id="UP000179381">
    <property type="component" value="Unassembled WGS sequence"/>
</dbReference>
<protein>
    <recommendedName>
        <fullName evidence="1">GIY-YIG domain-containing protein</fullName>
    </recommendedName>
</protein>
<dbReference type="InterPro" id="IPR035901">
    <property type="entry name" value="GIY-YIG_endonuc_sf"/>
</dbReference>
<evidence type="ECO:0000313" key="2">
    <source>
        <dbReference type="EMBL" id="OGI91495.1"/>
    </source>
</evidence>
<sequence>MHKVYILESLKDKSRYIGVTINLANRLKEHNSGETKSNKSKIPYKLIWYCVFSNKLRAYEFERYLKSSSGYAFTKKHLI</sequence>
<feature type="domain" description="GIY-YIG" evidence="1">
    <location>
        <begin position="1"/>
        <end position="79"/>
    </location>
</feature>
<reference evidence="2 3" key="1">
    <citation type="journal article" date="2016" name="Nat. Commun.">
        <title>Thousands of microbial genomes shed light on interconnected biogeochemical processes in an aquifer system.</title>
        <authorList>
            <person name="Anantharaman K."/>
            <person name="Brown C.T."/>
            <person name="Hug L.A."/>
            <person name="Sharon I."/>
            <person name="Castelle C.J."/>
            <person name="Probst A.J."/>
            <person name="Thomas B.C."/>
            <person name="Singh A."/>
            <person name="Wilkins M.J."/>
            <person name="Karaoz U."/>
            <person name="Brodie E.L."/>
            <person name="Williams K.H."/>
            <person name="Hubbard S.S."/>
            <person name="Banfield J.F."/>
        </authorList>
    </citation>
    <scope>NUCLEOTIDE SEQUENCE [LARGE SCALE GENOMIC DNA]</scope>
</reference>